<dbReference type="AlphaFoldDB" id="A0A9P5NXR5"/>
<dbReference type="Proteomes" id="UP000724874">
    <property type="component" value="Unassembled WGS sequence"/>
</dbReference>
<feature type="transmembrane region" description="Helical" evidence="1">
    <location>
        <begin position="25"/>
        <end position="44"/>
    </location>
</feature>
<proteinExistence type="predicted"/>
<keyword evidence="3" id="KW-1185">Reference proteome</keyword>
<gene>
    <name evidence="2" type="ORF">CPB84DRAFT_113942</name>
</gene>
<reference evidence="2" key="1">
    <citation type="submission" date="2020-11" db="EMBL/GenBank/DDBJ databases">
        <authorList>
            <consortium name="DOE Joint Genome Institute"/>
            <person name="Ahrendt S."/>
            <person name="Riley R."/>
            <person name="Andreopoulos W."/>
            <person name="LaButti K."/>
            <person name="Pangilinan J."/>
            <person name="Ruiz-duenas F.J."/>
            <person name="Barrasa J.M."/>
            <person name="Sanchez-Garcia M."/>
            <person name="Camarero S."/>
            <person name="Miyauchi S."/>
            <person name="Serrano A."/>
            <person name="Linde D."/>
            <person name="Babiker R."/>
            <person name="Drula E."/>
            <person name="Ayuso-Fernandez I."/>
            <person name="Pacheco R."/>
            <person name="Padilla G."/>
            <person name="Ferreira P."/>
            <person name="Barriuso J."/>
            <person name="Kellner H."/>
            <person name="Castanera R."/>
            <person name="Alfaro M."/>
            <person name="Ramirez L."/>
            <person name="Pisabarro A.G."/>
            <person name="Kuo A."/>
            <person name="Tritt A."/>
            <person name="Lipzen A."/>
            <person name="He G."/>
            <person name="Yan M."/>
            <person name="Ng V."/>
            <person name="Cullen D."/>
            <person name="Martin F."/>
            <person name="Rosso M.-N."/>
            <person name="Henrissat B."/>
            <person name="Hibbett D."/>
            <person name="Martinez A.T."/>
            <person name="Grigoriev I.V."/>
        </authorList>
    </citation>
    <scope>NUCLEOTIDE SEQUENCE</scope>
    <source>
        <strain evidence="2">AH 44721</strain>
    </source>
</reference>
<comment type="caution">
    <text evidence="2">The sequence shown here is derived from an EMBL/GenBank/DDBJ whole genome shotgun (WGS) entry which is preliminary data.</text>
</comment>
<keyword evidence="1" id="KW-1133">Transmembrane helix</keyword>
<accession>A0A9P5NXR5</accession>
<evidence type="ECO:0000313" key="2">
    <source>
        <dbReference type="EMBL" id="KAF8908961.1"/>
    </source>
</evidence>
<sequence length="155" mass="17726">MFEGVRRQGPCAELPSWSPPGDLDFNGISFLFLFPPLACLVLVADKSNNRLLNTLLCLNKVQLEAIPTHQVHTMFTSSNSQRFPKLEVHVRSGQRLRTVELLDNSSNKGRMRLRGVWLRETLVQDMVLMHITQIRHGRQAFIQILVSARPLQKLQ</sequence>
<evidence type="ECO:0000256" key="1">
    <source>
        <dbReference type="SAM" id="Phobius"/>
    </source>
</evidence>
<protein>
    <submittedName>
        <fullName evidence="2">Uncharacterized protein</fullName>
    </submittedName>
</protein>
<keyword evidence="1" id="KW-0472">Membrane</keyword>
<name>A0A9P5NXR5_GYMJU</name>
<keyword evidence="1" id="KW-0812">Transmembrane</keyword>
<dbReference type="EMBL" id="JADNYJ010000010">
    <property type="protein sequence ID" value="KAF8908961.1"/>
    <property type="molecule type" value="Genomic_DNA"/>
</dbReference>
<organism evidence="2 3">
    <name type="scientific">Gymnopilus junonius</name>
    <name type="common">Spectacular rustgill mushroom</name>
    <name type="synonym">Gymnopilus spectabilis subsp. junonius</name>
    <dbReference type="NCBI Taxonomy" id="109634"/>
    <lineage>
        <taxon>Eukaryota</taxon>
        <taxon>Fungi</taxon>
        <taxon>Dikarya</taxon>
        <taxon>Basidiomycota</taxon>
        <taxon>Agaricomycotina</taxon>
        <taxon>Agaricomycetes</taxon>
        <taxon>Agaricomycetidae</taxon>
        <taxon>Agaricales</taxon>
        <taxon>Agaricineae</taxon>
        <taxon>Hymenogastraceae</taxon>
        <taxon>Gymnopilus</taxon>
    </lineage>
</organism>
<evidence type="ECO:0000313" key="3">
    <source>
        <dbReference type="Proteomes" id="UP000724874"/>
    </source>
</evidence>